<dbReference type="EMBL" id="JH598051">
    <property type="status" value="NOT_ANNOTATED_CDS"/>
    <property type="molecule type" value="Genomic_DNA"/>
</dbReference>
<dbReference type="AlphaFoldDB" id="M4BYU9"/>
<dbReference type="EnsemblProtists" id="HpaT811747">
    <property type="protein sequence ID" value="HpaP811747"/>
    <property type="gene ID" value="HpaG811747"/>
</dbReference>
<dbReference type="eggNOG" id="KOG2717">
    <property type="taxonomic scope" value="Eukaryota"/>
</dbReference>
<evidence type="ECO:0008006" key="4">
    <source>
        <dbReference type="Google" id="ProtNLM"/>
    </source>
</evidence>
<proteinExistence type="inferred from homology"/>
<sequence>MTSTLDVKLNRIDRIFHPHETVQGQVIISSPKGFSHQGLAMKVQGSVRLQLSTTKPSGSSDSLPKNTDPMELVYFHLPVAPAGKIPAGLSTFPFEFELQGNDGQELLETYHGIYVFVKYEIVCDCVRGIMKNKLHKTLEFVVEVPLKEALLDSQEEFSITPESLENARPIIIEEATSPIKSVEIQLIRVESVAHAGGVARDAFKVEFETNVVVLFENGNMITKNFPIVLYR</sequence>
<keyword evidence="3" id="KW-1185">Reference proteome</keyword>
<reference evidence="2" key="2">
    <citation type="submission" date="2015-06" db="UniProtKB">
        <authorList>
            <consortium name="EnsemblProtists"/>
        </authorList>
    </citation>
    <scope>IDENTIFICATION</scope>
    <source>
        <strain evidence="2">Emoy2</strain>
    </source>
</reference>
<dbReference type="PANTHER" id="PTHR12233">
    <property type="entry name" value="VACUOLAR PROTEIN SORTING 26 RELATED"/>
    <property type="match status" value="1"/>
</dbReference>
<dbReference type="Pfam" id="PF03643">
    <property type="entry name" value="Vps26"/>
    <property type="match status" value="1"/>
</dbReference>
<reference evidence="3" key="1">
    <citation type="journal article" date="2010" name="Science">
        <title>Signatures of adaptation to obligate biotrophy in the Hyaloperonospora arabidopsidis genome.</title>
        <authorList>
            <person name="Baxter L."/>
            <person name="Tripathy S."/>
            <person name="Ishaque N."/>
            <person name="Boot N."/>
            <person name="Cabral A."/>
            <person name="Kemen E."/>
            <person name="Thines M."/>
            <person name="Ah-Fong A."/>
            <person name="Anderson R."/>
            <person name="Badejoko W."/>
            <person name="Bittner-Eddy P."/>
            <person name="Boore J.L."/>
            <person name="Chibucos M.C."/>
            <person name="Coates M."/>
            <person name="Dehal P."/>
            <person name="Delehaunty K."/>
            <person name="Dong S."/>
            <person name="Downton P."/>
            <person name="Dumas B."/>
            <person name="Fabro G."/>
            <person name="Fronick C."/>
            <person name="Fuerstenberg S.I."/>
            <person name="Fulton L."/>
            <person name="Gaulin E."/>
            <person name="Govers F."/>
            <person name="Hughes L."/>
            <person name="Humphray S."/>
            <person name="Jiang R.H."/>
            <person name="Judelson H."/>
            <person name="Kamoun S."/>
            <person name="Kyung K."/>
            <person name="Meijer H."/>
            <person name="Minx P."/>
            <person name="Morris P."/>
            <person name="Nelson J."/>
            <person name="Phuntumart V."/>
            <person name="Qutob D."/>
            <person name="Rehmany A."/>
            <person name="Rougon-Cardoso A."/>
            <person name="Ryden P."/>
            <person name="Torto-Alalibo T."/>
            <person name="Studholme D."/>
            <person name="Wang Y."/>
            <person name="Win J."/>
            <person name="Wood J."/>
            <person name="Clifton S.W."/>
            <person name="Rogers J."/>
            <person name="Van den Ackerveken G."/>
            <person name="Jones J.D."/>
            <person name="McDowell J.M."/>
            <person name="Beynon J."/>
            <person name="Tyler B.M."/>
        </authorList>
    </citation>
    <scope>NUCLEOTIDE SEQUENCE [LARGE SCALE GENOMIC DNA]</scope>
    <source>
        <strain evidence="3">Emoy2</strain>
    </source>
</reference>
<dbReference type="InterPro" id="IPR028934">
    <property type="entry name" value="Vps26-related"/>
</dbReference>
<evidence type="ECO:0000313" key="3">
    <source>
        <dbReference type="Proteomes" id="UP000011713"/>
    </source>
</evidence>
<dbReference type="GO" id="GO:0006886">
    <property type="term" value="P:intracellular protein transport"/>
    <property type="evidence" value="ECO:0007669"/>
    <property type="project" value="InterPro"/>
</dbReference>
<name>M4BYU9_HYAAE</name>
<dbReference type="Gene3D" id="2.60.40.640">
    <property type="match status" value="1"/>
</dbReference>
<evidence type="ECO:0000256" key="1">
    <source>
        <dbReference type="ARBA" id="ARBA00009100"/>
    </source>
</evidence>
<accession>M4BYU9</accession>
<protein>
    <recommendedName>
        <fullName evidence="4">Arrestin-like N-terminal domain-containing protein</fullName>
    </recommendedName>
</protein>
<dbReference type="STRING" id="559515.M4BYU9"/>
<organism evidence="2 3">
    <name type="scientific">Hyaloperonospora arabidopsidis (strain Emoy2)</name>
    <name type="common">Downy mildew agent</name>
    <name type="synonym">Peronospora arabidopsidis</name>
    <dbReference type="NCBI Taxonomy" id="559515"/>
    <lineage>
        <taxon>Eukaryota</taxon>
        <taxon>Sar</taxon>
        <taxon>Stramenopiles</taxon>
        <taxon>Oomycota</taxon>
        <taxon>Peronosporomycetes</taxon>
        <taxon>Peronosporales</taxon>
        <taxon>Peronosporaceae</taxon>
        <taxon>Hyaloperonospora</taxon>
    </lineage>
</organism>
<comment type="similarity">
    <text evidence="1">Belongs to the VPS26 family.</text>
</comment>
<evidence type="ECO:0000313" key="2">
    <source>
        <dbReference type="EnsemblProtists" id="HpaP811747"/>
    </source>
</evidence>
<dbReference type="InParanoid" id="M4BYU9"/>
<dbReference type="Proteomes" id="UP000011713">
    <property type="component" value="Unassembled WGS sequence"/>
</dbReference>
<dbReference type="OMA" id="CVTMPIT"/>
<dbReference type="InterPro" id="IPR014752">
    <property type="entry name" value="Arrestin-like_C"/>
</dbReference>
<dbReference type="HOGENOM" id="CLU_056829_0_0_1"/>
<dbReference type="VEuPathDB" id="FungiDB:HpaG811747"/>